<dbReference type="Proteomes" id="UP001204524">
    <property type="component" value="Unassembled WGS sequence"/>
</dbReference>
<feature type="compositionally biased region" description="Acidic residues" evidence="1">
    <location>
        <begin position="419"/>
        <end position="429"/>
    </location>
</feature>
<comment type="caution">
    <text evidence="2">The sequence shown here is derived from an EMBL/GenBank/DDBJ whole genome shotgun (WGS) entry which is preliminary data.</text>
</comment>
<dbReference type="RefSeq" id="WP_254179700.1">
    <property type="nucleotide sequence ID" value="NZ_JANARS010000001.1"/>
</dbReference>
<protein>
    <recommendedName>
        <fullName evidence="4">EF-hand domain-containing protein</fullName>
    </recommendedName>
</protein>
<sequence>MTDFDGATLTTELEPESAASEIARAVSGRHKIARKYVMRLRKRNPEASPAEIVAMLERHYVTAITVAGGVVTAGTVAANIGLALIPGVAAGKEAGKGAAKVAAKGAAKKVAAKAAAKTAAMSAAKTGAERAVHLLPAGDEQLQFEITAVFALALAEIHDMSLDQEQAHALVYGLSNGRVSQQQIAAMATDLSKDAGEPTSGLGHTIASGRDDWSHWANTLADTLPGGAAQSLVRTVQTGQLETVRSGLNGKQQSVIEYGVGALAGGATRFLFGGEVVEASRVAFAEAPEQFPSHLSDALLVKAEEEQEPNRALVAFEDAAKATGSWVSTAADRSTRVFRSVDLDGDGVPDEPQALSAVRGLGGAVGGAVSSGTRSFRRVDLDGDGVPDEPQALSAVKGAREGVASRLRRKQRAERGELEGEASEGEAAD</sequence>
<keyword evidence="3" id="KW-1185">Reference proteome</keyword>
<dbReference type="EMBL" id="JANARS010000001">
    <property type="protein sequence ID" value="MCP3420466.1"/>
    <property type="molecule type" value="Genomic_DNA"/>
</dbReference>
<organism evidence="2 3">
    <name type="scientific">Nocardioides pinisoli</name>
    <dbReference type="NCBI Taxonomy" id="2950279"/>
    <lineage>
        <taxon>Bacteria</taxon>
        <taxon>Bacillati</taxon>
        <taxon>Actinomycetota</taxon>
        <taxon>Actinomycetes</taxon>
        <taxon>Propionibacteriales</taxon>
        <taxon>Nocardioidaceae</taxon>
        <taxon>Nocardioides</taxon>
    </lineage>
</organism>
<accession>A0ABT1KRU8</accession>
<evidence type="ECO:0000313" key="2">
    <source>
        <dbReference type="EMBL" id="MCP3420466.1"/>
    </source>
</evidence>
<evidence type="ECO:0008006" key="4">
    <source>
        <dbReference type="Google" id="ProtNLM"/>
    </source>
</evidence>
<name>A0ABT1KRU8_9ACTN</name>
<proteinExistence type="predicted"/>
<evidence type="ECO:0000313" key="3">
    <source>
        <dbReference type="Proteomes" id="UP001204524"/>
    </source>
</evidence>
<gene>
    <name evidence="2" type="ORF">NCI01_01530</name>
</gene>
<evidence type="ECO:0000256" key="1">
    <source>
        <dbReference type="SAM" id="MobiDB-lite"/>
    </source>
</evidence>
<feature type="region of interest" description="Disordered" evidence="1">
    <location>
        <begin position="382"/>
        <end position="429"/>
    </location>
</feature>
<reference evidence="2 3" key="1">
    <citation type="submission" date="2022-06" db="EMBL/GenBank/DDBJ databases">
        <authorList>
            <person name="So Y."/>
        </authorList>
    </citation>
    <scope>NUCLEOTIDE SEQUENCE [LARGE SCALE GENOMIC DNA]</scope>
    <source>
        <strain evidence="2 3">STR3</strain>
    </source>
</reference>